<evidence type="ECO:0000256" key="1">
    <source>
        <dbReference type="SAM" id="SignalP"/>
    </source>
</evidence>
<feature type="signal peptide" evidence="1">
    <location>
        <begin position="1"/>
        <end position="25"/>
    </location>
</feature>
<evidence type="ECO:0000313" key="2">
    <source>
        <dbReference type="EMBL" id="RXG23607.1"/>
    </source>
</evidence>
<dbReference type="RefSeq" id="WP_128757121.1">
    <property type="nucleotide sequence ID" value="NZ_QOVM01000002.1"/>
</dbReference>
<accession>A0A4Q0PA66</accession>
<dbReference type="Pfam" id="PF10677">
    <property type="entry name" value="DUF2490"/>
    <property type="match status" value="1"/>
</dbReference>
<dbReference type="OrthoDB" id="1118734at2"/>
<feature type="chain" id="PRO_5020333763" description="DUF2490 domain-containing protein" evidence="1">
    <location>
        <begin position="26"/>
        <end position="234"/>
    </location>
</feature>
<evidence type="ECO:0008006" key="4">
    <source>
        <dbReference type="Google" id="ProtNLM"/>
    </source>
</evidence>
<evidence type="ECO:0000313" key="3">
    <source>
        <dbReference type="Proteomes" id="UP000289238"/>
    </source>
</evidence>
<comment type="caution">
    <text evidence="2">The sequence shown here is derived from an EMBL/GenBank/DDBJ whole genome shotgun (WGS) entry which is preliminary data.</text>
</comment>
<name>A0A4Q0PA66_9FLAO</name>
<dbReference type="Proteomes" id="UP000289238">
    <property type="component" value="Unassembled WGS sequence"/>
</dbReference>
<gene>
    <name evidence="2" type="ORF">DSM00_1222</name>
</gene>
<sequence length="234" mass="27147">MKINFRFTATAILLSLFIHIQTVSAQVGDSELGAWYSYFFSTQFDSSEFGVMGDVQHRNYQVGNDFQQLILRAGFTYNIKNTPLKLVAGYSYFNSGTPGEDNSQSIENRLYQDLLWGQKIGDRLLFSHRLRVEERFVEDQDFRTRYRYALNVKLPLNNAELLPNTFYLWTAGEVFVNGQKQTGNNRVSLYDRTWLFGGLGYEISKSFRFEFAYMREITEAATKGQLIVSLFHSF</sequence>
<reference evidence="2 3" key="1">
    <citation type="submission" date="2018-07" db="EMBL/GenBank/DDBJ databases">
        <title>Leeuwenhoekiella genomics.</title>
        <authorList>
            <person name="Tahon G."/>
            <person name="Willems A."/>
        </authorList>
    </citation>
    <scope>NUCLEOTIDE SEQUENCE [LARGE SCALE GENOMIC DNA]</scope>
    <source>
        <strain evidence="2 3">LMG 22550</strain>
    </source>
</reference>
<keyword evidence="3" id="KW-1185">Reference proteome</keyword>
<dbReference type="InterPro" id="IPR019619">
    <property type="entry name" value="DUF2490"/>
</dbReference>
<proteinExistence type="predicted"/>
<organism evidence="2 3">
    <name type="scientific">Leeuwenhoekiella aequorea</name>
    <dbReference type="NCBI Taxonomy" id="283736"/>
    <lineage>
        <taxon>Bacteria</taxon>
        <taxon>Pseudomonadati</taxon>
        <taxon>Bacteroidota</taxon>
        <taxon>Flavobacteriia</taxon>
        <taxon>Flavobacteriales</taxon>
        <taxon>Flavobacteriaceae</taxon>
        <taxon>Leeuwenhoekiella</taxon>
    </lineage>
</organism>
<keyword evidence="1" id="KW-0732">Signal</keyword>
<protein>
    <recommendedName>
        <fullName evidence="4">DUF2490 domain-containing protein</fullName>
    </recommendedName>
</protein>
<dbReference type="AlphaFoldDB" id="A0A4Q0PA66"/>
<dbReference type="EMBL" id="QOVM01000002">
    <property type="protein sequence ID" value="RXG23607.1"/>
    <property type="molecule type" value="Genomic_DNA"/>
</dbReference>